<name>A0ABP8VGW6_9ACTN</name>
<feature type="region of interest" description="Disordered" evidence="1">
    <location>
        <begin position="1"/>
        <end position="22"/>
    </location>
</feature>
<dbReference type="SUPFAM" id="SSF48613">
    <property type="entry name" value="Heme oxygenase-like"/>
    <property type="match status" value="1"/>
</dbReference>
<sequence length="353" mass="37591">MTATLPAPPAPATPAAPGTGDALRMPLPAARGPLSAALREVLTGTRPAADLLPLARTAATAQDPLREEDLQIALTVLYELHYRGLRGVSDDWEWDGDLLAARAVLEAAVEAALRALVAVPDAAPDEVAETLFAMAADDSGPAVSRFLCRSATPEQFREFLVHRSIYHLKEADPHTWAIPRLSGVPKAALVEVQADEYGGGRPDRMHAALFARTMRAAGLDDGYGRYVDEVPATTLVATNALSMFGLHRRLAAAAVGHLAVFEMTSSIPNKLYGNGMRRLGFDADATWFFDEHVEADAVHEQIAGRDLAQGLARQQPGLTGEVLFGAAACLALDAVAGAHQLRCWEAGRPSLRA</sequence>
<dbReference type="SMART" id="SM01236">
    <property type="entry name" value="Haem_oxygenase_2"/>
    <property type="match status" value="1"/>
</dbReference>
<keyword evidence="3" id="KW-1185">Reference proteome</keyword>
<dbReference type="Proteomes" id="UP001501195">
    <property type="component" value="Unassembled WGS sequence"/>
</dbReference>
<comment type="caution">
    <text evidence="2">The sequence shown here is derived from an EMBL/GenBank/DDBJ whole genome shotgun (WGS) entry which is preliminary data.</text>
</comment>
<evidence type="ECO:0000313" key="3">
    <source>
        <dbReference type="Proteomes" id="UP001501195"/>
    </source>
</evidence>
<proteinExistence type="predicted"/>
<reference evidence="3" key="1">
    <citation type="journal article" date="2019" name="Int. J. Syst. Evol. Microbiol.">
        <title>The Global Catalogue of Microorganisms (GCM) 10K type strain sequencing project: providing services to taxonomists for standard genome sequencing and annotation.</title>
        <authorList>
            <consortium name="The Broad Institute Genomics Platform"/>
            <consortium name="The Broad Institute Genome Sequencing Center for Infectious Disease"/>
            <person name="Wu L."/>
            <person name="Ma J."/>
        </authorList>
    </citation>
    <scope>NUCLEOTIDE SEQUENCE [LARGE SCALE GENOMIC DNA]</scope>
    <source>
        <strain evidence="3">JCM 18126</strain>
    </source>
</reference>
<gene>
    <name evidence="2" type="ORF">GCM10023225_35130</name>
</gene>
<feature type="compositionally biased region" description="Pro residues" evidence="1">
    <location>
        <begin position="1"/>
        <end position="14"/>
    </location>
</feature>
<protein>
    <submittedName>
        <fullName evidence="2">Iron-containing redox enzyme family protein</fullName>
    </submittedName>
</protein>
<evidence type="ECO:0000256" key="1">
    <source>
        <dbReference type="SAM" id="MobiDB-lite"/>
    </source>
</evidence>
<dbReference type="Gene3D" id="1.20.910.10">
    <property type="entry name" value="Heme oxygenase-like"/>
    <property type="match status" value="1"/>
</dbReference>
<dbReference type="Pfam" id="PF14518">
    <property type="entry name" value="Haem_oxygenas_2"/>
    <property type="match status" value="1"/>
</dbReference>
<accession>A0ABP8VGW6</accession>
<dbReference type="RefSeq" id="WP_345714190.1">
    <property type="nucleotide sequence ID" value="NZ_BAABIL010000780.1"/>
</dbReference>
<dbReference type="EMBL" id="BAABIL010000780">
    <property type="protein sequence ID" value="GAA4663385.1"/>
    <property type="molecule type" value="Genomic_DNA"/>
</dbReference>
<dbReference type="InterPro" id="IPR016084">
    <property type="entry name" value="Haem_Oase-like_multi-hlx"/>
</dbReference>
<organism evidence="2 3">
    <name type="scientific">Kineococcus glutinatus</name>
    <dbReference type="NCBI Taxonomy" id="1070872"/>
    <lineage>
        <taxon>Bacteria</taxon>
        <taxon>Bacillati</taxon>
        <taxon>Actinomycetota</taxon>
        <taxon>Actinomycetes</taxon>
        <taxon>Kineosporiales</taxon>
        <taxon>Kineosporiaceae</taxon>
        <taxon>Kineococcus</taxon>
    </lineage>
</organism>
<evidence type="ECO:0000313" key="2">
    <source>
        <dbReference type="EMBL" id="GAA4663385.1"/>
    </source>
</evidence>